<dbReference type="Proteomes" id="UP001212152">
    <property type="component" value="Unassembled WGS sequence"/>
</dbReference>
<evidence type="ECO:0000313" key="5">
    <source>
        <dbReference type="EMBL" id="KAJ3171882.1"/>
    </source>
</evidence>
<evidence type="ECO:0000256" key="4">
    <source>
        <dbReference type="SAM" id="MobiDB-lite"/>
    </source>
</evidence>
<dbReference type="GO" id="GO:0031144">
    <property type="term" value="P:proteasome localization"/>
    <property type="evidence" value="ECO:0007669"/>
    <property type="project" value="UniProtKB-UniRule"/>
</dbReference>
<dbReference type="EMBL" id="JADGJQ010000082">
    <property type="protein sequence ID" value="KAJ3171882.1"/>
    <property type="molecule type" value="Genomic_DNA"/>
</dbReference>
<accession>A0AAD5TIL7</accession>
<evidence type="ECO:0000256" key="3">
    <source>
        <dbReference type="RuleBase" id="RU368013"/>
    </source>
</evidence>
<evidence type="ECO:0000256" key="1">
    <source>
        <dbReference type="ARBA" id="ARBA00006199"/>
    </source>
</evidence>
<name>A0AAD5TIL7_9FUNG</name>
<sequence>MMQPSPPRLLSRKRKPPTDDELERPSPNSPLPLSGLGGPQQWASPKRFRLGGLEPETLVRLQENTNTLAQPPIRKLLSMLPSDQLAGLICSLIEKHDGLRSDVISLIPRPSVATARAILERAEKAVIDAFPYHKQGPVTNSYSFNRVRPQLEELKDLLIYFLDFFVLPMTYPSDLQHEYPAIAFGYLDMATTLVHRLPRWQDPVHEDATRGFMYRRLGHAWRVAVAEVARRTREGKIFGAAPVGEWAQSLHRHFTEVEGEFGFREASVEFAQPLGWVIGADARFPAAPGPALSV</sequence>
<proteinExistence type="inferred from homology"/>
<comment type="similarity">
    <text evidence="1 3">Belongs to the cut8/STS1 family.</text>
</comment>
<dbReference type="GO" id="GO:0031965">
    <property type="term" value="C:nuclear membrane"/>
    <property type="evidence" value="ECO:0007669"/>
    <property type="project" value="TreeGrafter"/>
</dbReference>
<comment type="caution">
    <text evidence="5">The sequence shown here is derived from an EMBL/GenBank/DDBJ whole genome shotgun (WGS) entry which is preliminary data.</text>
</comment>
<feature type="region of interest" description="Disordered" evidence="4">
    <location>
        <begin position="1"/>
        <end position="40"/>
    </location>
</feature>
<evidence type="ECO:0000313" key="6">
    <source>
        <dbReference type="Proteomes" id="UP001212152"/>
    </source>
</evidence>
<keyword evidence="5" id="KW-0647">Proteasome</keyword>
<dbReference type="Pfam" id="PF08559">
    <property type="entry name" value="Cut8"/>
    <property type="match status" value="1"/>
</dbReference>
<dbReference type="InterPro" id="IPR013868">
    <property type="entry name" value="Cut8/Sts1_fam"/>
</dbReference>
<comment type="function">
    <text evidence="3">Involved in ubiquitin-mediated protein degradation. Regulatory factor in the ubiquitin/proteasome pathway that controls the turnover of proteasome substrates. Targets proteasomes to the nucleus and facilitates the degradation of nuclear proteins.</text>
</comment>
<dbReference type="PANTHER" id="PTHR28032:SF1">
    <property type="entry name" value="FI02826P"/>
    <property type="match status" value="1"/>
</dbReference>
<dbReference type="InterPro" id="IPR038422">
    <property type="entry name" value="Cut8/Sts1_sf"/>
</dbReference>
<dbReference type="GO" id="GO:0000502">
    <property type="term" value="C:proteasome complex"/>
    <property type="evidence" value="ECO:0007669"/>
    <property type="project" value="UniProtKB-KW"/>
</dbReference>
<keyword evidence="3" id="KW-0813">Transport</keyword>
<dbReference type="PANTHER" id="PTHR28032">
    <property type="entry name" value="FI02826P"/>
    <property type="match status" value="1"/>
</dbReference>
<dbReference type="GO" id="GO:0005737">
    <property type="term" value="C:cytoplasm"/>
    <property type="evidence" value="ECO:0007669"/>
    <property type="project" value="UniProtKB-SubCell"/>
</dbReference>
<reference evidence="5" key="1">
    <citation type="submission" date="2020-05" db="EMBL/GenBank/DDBJ databases">
        <title>Phylogenomic resolution of chytrid fungi.</title>
        <authorList>
            <person name="Stajich J.E."/>
            <person name="Amses K."/>
            <person name="Simmons R."/>
            <person name="Seto K."/>
            <person name="Myers J."/>
            <person name="Bonds A."/>
            <person name="Quandt C.A."/>
            <person name="Barry K."/>
            <person name="Liu P."/>
            <person name="Grigoriev I."/>
            <person name="Longcore J.E."/>
            <person name="James T.Y."/>
        </authorList>
    </citation>
    <scope>NUCLEOTIDE SEQUENCE</scope>
    <source>
        <strain evidence="5">JEL0379</strain>
    </source>
</reference>
<dbReference type="GO" id="GO:0070628">
    <property type="term" value="F:proteasome binding"/>
    <property type="evidence" value="ECO:0007669"/>
    <property type="project" value="TreeGrafter"/>
</dbReference>
<keyword evidence="6" id="KW-1185">Reference proteome</keyword>
<comment type="subunit">
    <text evidence="3">Binds the proteasome.</text>
</comment>
<dbReference type="Gene3D" id="1.20.58.1590">
    <property type="entry name" value="Tethering factor for nuclear proteasome Cut8/Sts1"/>
    <property type="match status" value="1"/>
</dbReference>
<protein>
    <recommendedName>
        <fullName evidence="3">Tethering factor for nuclear proteasome STS1</fullName>
    </recommendedName>
</protein>
<keyword evidence="3" id="KW-0963">Cytoplasm</keyword>
<organism evidence="5 6">
    <name type="scientific">Geranomyces variabilis</name>
    <dbReference type="NCBI Taxonomy" id="109894"/>
    <lineage>
        <taxon>Eukaryota</taxon>
        <taxon>Fungi</taxon>
        <taxon>Fungi incertae sedis</taxon>
        <taxon>Chytridiomycota</taxon>
        <taxon>Chytridiomycota incertae sedis</taxon>
        <taxon>Chytridiomycetes</taxon>
        <taxon>Spizellomycetales</taxon>
        <taxon>Powellomycetaceae</taxon>
        <taxon>Geranomyces</taxon>
    </lineage>
</organism>
<dbReference type="GO" id="GO:0071630">
    <property type="term" value="P:nuclear protein quality control by the ubiquitin-proteasome system"/>
    <property type="evidence" value="ECO:0007669"/>
    <property type="project" value="UniProtKB-UniRule"/>
</dbReference>
<keyword evidence="2 3" id="KW-0539">Nucleus</keyword>
<dbReference type="GO" id="GO:0015031">
    <property type="term" value="P:protein transport"/>
    <property type="evidence" value="ECO:0007669"/>
    <property type="project" value="UniProtKB-UniRule"/>
</dbReference>
<gene>
    <name evidence="5" type="primary">STS1</name>
    <name evidence="5" type="ORF">HDU87_008200</name>
</gene>
<keyword evidence="3" id="KW-0653">Protein transport</keyword>
<comment type="subcellular location">
    <subcellularLocation>
        <location evidence="3">Cytoplasm</location>
    </subcellularLocation>
    <subcellularLocation>
        <location evidence="3">Nucleus</location>
    </subcellularLocation>
</comment>
<dbReference type="AlphaFoldDB" id="A0AAD5TIL7"/>
<evidence type="ECO:0000256" key="2">
    <source>
        <dbReference type="ARBA" id="ARBA00023242"/>
    </source>
</evidence>